<dbReference type="EMBL" id="CP046400">
    <property type="protein sequence ID" value="QGY38684.1"/>
    <property type="molecule type" value="Genomic_DNA"/>
</dbReference>
<accession>A0A6I6JLS5</accession>
<reference evidence="4 5" key="1">
    <citation type="submission" date="2019-11" db="EMBL/GenBank/DDBJ databases">
        <authorList>
            <person name="Zheng R.K."/>
            <person name="Sun C.M."/>
        </authorList>
    </citation>
    <scope>NUCLEOTIDE SEQUENCE [LARGE SCALE GENOMIC DNA]</scope>
    <source>
        <strain evidence="4 5">SRB007</strain>
    </source>
</reference>
<keyword evidence="1" id="KW-0677">Repeat</keyword>
<dbReference type="InterPro" id="IPR036770">
    <property type="entry name" value="Ankyrin_rpt-contain_sf"/>
</dbReference>
<dbReference type="PROSITE" id="PS50088">
    <property type="entry name" value="ANK_REPEAT"/>
    <property type="match status" value="1"/>
</dbReference>
<proteinExistence type="predicted"/>
<dbReference type="PANTHER" id="PTHR24171">
    <property type="entry name" value="ANKYRIN REPEAT DOMAIN-CONTAINING PROTEIN 39-RELATED"/>
    <property type="match status" value="1"/>
</dbReference>
<dbReference type="Proteomes" id="UP000428328">
    <property type="component" value="Chromosome"/>
</dbReference>
<dbReference type="AlphaFoldDB" id="A0A6I6JLS5"/>
<evidence type="ECO:0000313" key="4">
    <source>
        <dbReference type="EMBL" id="QGY38684.1"/>
    </source>
</evidence>
<name>A0A6I6JLS5_9BACT</name>
<keyword evidence="5" id="KW-1185">Reference proteome</keyword>
<protein>
    <submittedName>
        <fullName evidence="4">Uncharacterized protein</fullName>
    </submittedName>
</protein>
<evidence type="ECO:0000256" key="2">
    <source>
        <dbReference type="ARBA" id="ARBA00023043"/>
    </source>
</evidence>
<dbReference type="RefSeq" id="WP_158945728.1">
    <property type="nucleotide sequence ID" value="NZ_CP046400.1"/>
</dbReference>
<feature type="repeat" description="ANK" evidence="3">
    <location>
        <begin position="373"/>
        <end position="405"/>
    </location>
</feature>
<gene>
    <name evidence="4" type="ORF">GM415_00520</name>
</gene>
<evidence type="ECO:0000256" key="1">
    <source>
        <dbReference type="ARBA" id="ARBA00022737"/>
    </source>
</evidence>
<dbReference type="SUPFAM" id="SSF48403">
    <property type="entry name" value="Ankyrin repeat"/>
    <property type="match status" value="1"/>
</dbReference>
<dbReference type="Gene3D" id="1.25.40.20">
    <property type="entry name" value="Ankyrin repeat-containing domain"/>
    <property type="match status" value="2"/>
</dbReference>
<evidence type="ECO:0000256" key="3">
    <source>
        <dbReference type="PROSITE-ProRule" id="PRU00023"/>
    </source>
</evidence>
<keyword evidence="2 3" id="KW-0040">ANK repeat</keyword>
<evidence type="ECO:0000313" key="5">
    <source>
        <dbReference type="Proteomes" id="UP000428328"/>
    </source>
</evidence>
<sequence length="427" mass="46082">MRTETRKCTPHAPFPLALLLTFATILLATSPAGAIMPPEVYAKASQQSRIKAIATITAVRTLRIGKRATTKSVTFKPEFFLGAEGADPFTGICESVETAEQKANLMVGGDIYFYPHANRRVFVTVRDNGGVITSMTTMTPELERIIREEPERLLYGIGRVRIKPGSVDTITPRLRGKEPLPESERPSSIISLEELGAAKTERGYKEPNVAGRGEFPTAGELQGRLQLALGMDDLEEAKRLLDRGADPNRLPGGGLTPLMVTETEPMANLLLQYGADPMARDKDGGTLLHYAVSKRDAPALIRLYAAKGVNPEELGWDNATPLMTALAAAHERGPLQPSIPGAGQEEIDNAPDLDAVLAALAEAGADLNERGHSGATPLITVTIWNDGRLAKALLKAGADKTLRDNGGKTAKDLAYELGHRYIYQMLE</sequence>
<dbReference type="SMART" id="SM00248">
    <property type="entry name" value="ANK"/>
    <property type="match status" value="5"/>
</dbReference>
<organism evidence="4 5">
    <name type="scientific">Pseudodesulfovibrio cashew</name>
    <dbReference type="NCBI Taxonomy" id="2678688"/>
    <lineage>
        <taxon>Bacteria</taxon>
        <taxon>Pseudomonadati</taxon>
        <taxon>Thermodesulfobacteriota</taxon>
        <taxon>Desulfovibrionia</taxon>
        <taxon>Desulfovibrionales</taxon>
        <taxon>Desulfovibrionaceae</taxon>
    </lineage>
</organism>
<dbReference type="InterPro" id="IPR002110">
    <property type="entry name" value="Ankyrin_rpt"/>
</dbReference>
<dbReference type="KEGG" id="psel:GM415_00520"/>